<gene>
    <name evidence="2" type="ORF">DFA_01624</name>
</gene>
<evidence type="ECO:0000313" key="2">
    <source>
        <dbReference type="EMBL" id="EGG21738.1"/>
    </source>
</evidence>
<reference evidence="3" key="1">
    <citation type="journal article" date="2011" name="Genome Res.">
        <title>Phylogeny-wide analysis of social amoeba genomes highlights ancient origins for complex intercellular communication.</title>
        <authorList>
            <person name="Heidel A.J."/>
            <person name="Lawal H.M."/>
            <person name="Felder M."/>
            <person name="Schilde C."/>
            <person name="Helps N.R."/>
            <person name="Tunggal B."/>
            <person name="Rivero F."/>
            <person name="John U."/>
            <person name="Schleicher M."/>
            <person name="Eichinger L."/>
            <person name="Platzer M."/>
            <person name="Noegel A.A."/>
            <person name="Schaap P."/>
            <person name="Gloeckner G."/>
        </authorList>
    </citation>
    <scope>NUCLEOTIDE SEQUENCE [LARGE SCALE GENOMIC DNA]</scope>
    <source>
        <strain evidence="3">SH3</strain>
    </source>
</reference>
<proteinExistence type="predicted"/>
<dbReference type="RefSeq" id="XP_004359588.1">
    <property type="nucleotide sequence ID" value="XM_004359531.1"/>
</dbReference>
<organism evidence="2 3">
    <name type="scientific">Cavenderia fasciculata</name>
    <name type="common">Slime mold</name>
    <name type="synonym">Dictyostelium fasciculatum</name>
    <dbReference type="NCBI Taxonomy" id="261658"/>
    <lineage>
        <taxon>Eukaryota</taxon>
        <taxon>Amoebozoa</taxon>
        <taxon>Evosea</taxon>
        <taxon>Eumycetozoa</taxon>
        <taxon>Dictyostelia</taxon>
        <taxon>Acytosteliales</taxon>
        <taxon>Cavenderiaceae</taxon>
        <taxon>Cavenderia</taxon>
    </lineage>
</organism>
<protein>
    <submittedName>
        <fullName evidence="2">Uncharacterized protein</fullName>
    </submittedName>
</protein>
<evidence type="ECO:0000256" key="1">
    <source>
        <dbReference type="SAM" id="Phobius"/>
    </source>
</evidence>
<feature type="transmembrane region" description="Helical" evidence="1">
    <location>
        <begin position="188"/>
        <end position="213"/>
    </location>
</feature>
<accession>F4PTR8</accession>
<dbReference type="KEGG" id="dfa:DFA_01624"/>
<keyword evidence="1" id="KW-0812">Transmembrane</keyword>
<keyword evidence="1" id="KW-1133">Transmembrane helix</keyword>
<keyword evidence="1" id="KW-0472">Membrane</keyword>
<dbReference type="GeneID" id="14873326"/>
<evidence type="ECO:0000313" key="3">
    <source>
        <dbReference type="Proteomes" id="UP000007797"/>
    </source>
</evidence>
<dbReference type="AlphaFoldDB" id="F4PTR8"/>
<dbReference type="EMBL" id="GL883010">
    <property type="protein sequence ID" value="EGG21738.1"/>
    <property type="molecule type" value="Genomic_DNA"/>
</dbReference>
<dbReference type="Proteomes" id="UP000007797">
    <property type="component" value="Unassembled WGS sequence"/>
</dbReference>
<sequence>MVRVNCDYIPAWPIVYYVKKSYTILHLLWPAITWKESKNGNKVFAFFYIFFRLAWNESKETQFVDFFWPIIHLEYSGRGFRFGIRPLFWIISTDRTFKLTLLALLLHVVNSDKRFYMHILPFLFIHRKVSNGTTHVNIAGLFHVMTTDSKRFYMHILPFLFINRKSSGTLHVNFMVVMHYRRTSSGTLFVLAPFLFVYHGTSNFFLFIVPLLLVSRSKSRNIIVKLVKERTFTLLLPVFVHWTNGDDYFVNVLALFTQKCRTRRVVATTSTSCTPCLSTNASRMASSLAATASIHSDTTTTTVTTKSSKYTHSHSFSTPICVVLQREWCCCTFGTPILAAHQHELSTSRRVIHNPHWWQQAHRPPPTIHMSLEIRCCQQSLPLAHLLPTSSRRRSHPLAIARVLPKTYVPSRPCPLADIRALAQGRQLGHDRRARLH</sequence>
<keyword evidence="3" id="KW-1185">Reference proteome</keyword>
<name>F4PTR8_CACFS</name>